<protein>
    <submittedName>
        <fullName evidence="1">Uncharacterized protein</fullName>
    </submittedName>
</protein>
<proteinExistence type="predicted"/>
<evidence type="ECO:0000313" key="1">
    <source>
        <dbReference type="EMBL" id="KAI4322285.1"/>
    </source>
</evidence>
<keyword evidence="2" id="KW-1185">Reference proteome</keyword>
<sequence length="238" mass="26770">MHAEDEIGEFSYDERSGRGPSRWGDLRANWFLCKNGTMQSPIALRDLKAQLTLEGLQTNYQPSAATLVNVELEWVGGGGTLLINGTQFVLQQCHWHSPSEHTISGKRFPLEIHMVHSAAGKIAVIGMLYWFGKSPDPFLEMFTNSIRNISRRPGAKRDVGIVDPNQININGGEYYRYMGSLTTPPCNESVIWTVIRKGPTVTLEQVQLLRDAVYDKSNARPLQPLNSRTVQLYVPREN</sequence>
<evidence type="ECO:0000313" key="2">
    <source>
        <dbReference type="Proteomes" id="UP000828941"/>
    </source>
</evidence>
<dbReference type="Proteomes" id="UP000828941">
    <property type="component" value="Chromosome 9"/>
</dbReference>
<name>A0ACB9MDT2_BAUVA</name>
<accession>A0ACB9MDT2</accession>
<dbReference type="EMBL" id="CM039434">
    <property type="protein sequence ID" value="KAI4322285.1"/>
    <property type="molecule type" value="Genomic_DNA"/>
</dbReference>
<comment type="caution">
    <text evidence="1">The sequence shown here is derived from an EMBL/GenBank/DDBJ whole genome shotgun (WGS) entry which is preliminary data.</text>
</comment>
<organism evidence="1 2">
    <name type="scientific">Bauhinia variegata</name>
    <name type="common">Purple orchid tree</name>
    <name type="synonym">Phanera variegata</name>
    <dbReference type="NCBI Taxonomy" id="167791"/>
    <lineage>
        <taxon>Eukaryota</taxon>
        <taxon>Viridiplantae</taxon>
        <taxon>Streptophyta</taxon>
        <taxon>Embryophyta</taxon>
        <taxon>Tracheophyta</taxon>
        <taxon>Spermatophyta</taxon>
        <taxon>Magnoliopsida</taxon>
        <taxon>eudicotyledons</taxon>
        <taxon>Gunneridae</taxon>
        <taxon>Pentapetalae</taxon>
        <taxon>rosids</taxon>
        <taxon>fabids</taxon>
        <taxon>Fabales</taxon>
        <taxon>Fabaceae</taxon>
        <taxon>Cercidoideae</taxon>
        <taxon>Cercideae</taxon>
        <taxon>Bauhiniinae</taxon>
        <taxon>Bauhinia</taxon>
    </lineage>
</organism>
<reference evidence="1 2" key="1">
    <citation type="journal article" date="2022" name="DNA Res.">
        <title>Chromosomal-level genome assembly of the orchid tree Bauhinia variegata (Leguminosae; Cercidoideae) supports the allotetraploid origin hypothesis of Bauhinia.</title>
        <authorList>
            <person name="Zhong Y."/>
            <person name="Chen Y."/>
            <person name="Zheng D."/>
            <person name="Pang J."/>
            <person name="Liu Y."/>
            <person name="Luo S."/>
            <person name="Meng S."/>
            <person name="Qian L."/>
            <person name="Wei D."/>
            <person name="Dai S."/>
            <person name="Zhou R."/>
        </authorList>
    </citation>
    <scope>NUCLEOTIDE SEQUENCE [LARGE SCALE GENOMIC DNA]</scope>
    <source>
        <strain evidence="1">BV-YZ2020</strain>
    </source>
</reference>
<gene>
    <name evidence="1" type="ORF">L6164_021996</name>
</gene>